<dbReference type="InterPro" id="IPR027417">
    <property type="entry name" value="P-loop_NTPase"/>
</dbReference>
<dbReference type="InterPro" id="IPR011545">
    <property type="entry name" value="DEAD/DEAH_box_helicase_dom"/>
</dbReference>
<dbReference type="Pfam" id="PF00271">
    <property type="entry name" value="Helicase_C"/>
    <property type="match status" value="1"/>
</dbReference>
<keyword evidence="5 7" id="KW-0694">RNA-binding</keyword>
<dbReference type="GO" id="GO:0005524">
    <property type="term" value="F:ATP binding"/>
    <property type="evidence" value="ECO:0007669"/>
    <property type="project" value="UniProtKB-UniRule"/>
</dbReference>
<evidence type="ECO:0000256" key="5">
    <source>
        <dbReference type="ARBA" id="ARBA00022884"/>
    </source>
</evidence>
<dbReference type="PROSITE" id="PS51194">
    <property type="entry name" value="HELICASE_CTER"/>
    <property type="match status" value="1"/>
</dbReference>
<dbReference type="InterPro" id="IPR014001">
    <property type="entry name" value="Helicase_ATP-bd"/>
</dbReference>
<keyword evidence="4 6" id="KW-0067">ATP-binding</keyword>
<dbReference type="PROSITE" id="PS51192">
    <property type="entry name" value="HELICASE_ATP_BIND_1"/>
    <property type="match status" value="1"/>
</dbReference>
<comment type="function">
    <text evidence="7">RNA helicase.</text>
</comment>
<evidence type="ECO:0000256" key="1">
    <source>
        <dbReference type="ARBA" id="ARBA00022741"/>
    </source>
</evidence>
<proteinExistence type="inferred from homology"/>
<name>A0AAD5UCW2_9FUNG</name>
<dbReference type="PROSITE" id="PS00039">
    <property type="entry name" value="DEAD_ATP_HELICASE"/>
    <property type="match status" value="1"/>
</dbReference>
<comment type="similarity">
    <text evidence="6">Belongs to the DEAD box helicase family.</text>
</comment>
<dbReference type="InterPro" id="IPR001650">
    <property type="entry name" value="Helicase_C-like"/>
</dbReference>
<feature type="domain" description="Helicase ATP-binding" evidence="8">
    <location>
        <begin position="39"/>
        <end position="229"/>
    </location>
</feature>
<comment type="catalytic activity">
    <reaction evidence="7">
        <text>ATP + H2O = ADP + phosphate + H(+)</text>
        <dbReference type="Rhea" id="RHEA:13065"/>
        <dbReference type="ChEBI" id="CHEBI:15377"/>
        <dbReference type="ChEBI" id="CHEBI:15378"/>
        <dbReference type="ChEBI" id="CHEBI:30616"/>
        <dbReference type="ChEBI" id="CHEBI:43474"/>
        <dbReference type="ChEBI" id="CHEBI:456216"/>
        <dbReference type="EC" id="3.6.4.13"/>
    </reaction>
</comment>
<sequence>MQLQNIANAGEWTGLNPTIKQTLLYHGYTQMTPVQASVIPLFLAYKDVVVEAVTGSGKTLSFVIPILEMLLRRYQQDRPLKKNEIGAVIISPTRELAQQIHKVMTPFIDALNEDENCIVKEGIRHLLFIGGNDTREDVKLFNEKGGQIVIGTPGRLDDLFKRSTIFNTKEVEVLVMDEADRLLDMGFEVQLTSIIRKIPKQRRTGLFSATMTEALTKLVKAGLRNPVKVQVKVQSNDGEMISEQKVPSTLEMFYLIAKPDEKIARLVSILKNNQEKKFIIYFATGACVDFFYKILKNIEGLKELSFHSLHGKMVTKKRELTFQKYSQGGAGSVLICTDIAARGLDLPDIDFVIQYDAPQDPKAFAHRCGRTARIGRGGQAVIMLNENESTYVEFLEIRKLSTKEYPDEGGVSKSNILMQIKDMVIGDRDIYDKVKAN</sequence>
<evidence type="ECO:0000313" key="10">
    <source>
        <dbReference type="EMBL" id="KAJ3251304.1"/>
    </source>
</evidence>
<dbReference type="SMART" id="SM00490">
    <property type="entry name" value="HELICc"/>
    <property type="match status" value="1"/>
</dbReference>
<dbReference type="SMART" id="SM00487">
    <property type="entry name" value="DEXDc"/>
    <property type="match status" value="1"/>
</dbReference>
<dbReference type="EMBL" id="JADGKB010000188">
    <property type="protein sequence ID" value="KAJ3251304.1"/>
    <property type="molecule type" value="Genomic_DNA"/>
</dbReference>
<comment type="caution">
    <text evidence="10">The sequence shown here is derived from an EMBL/GenBank/DDBJ whole genome shotgun (WGS) entry which is preliminary data.</text>
</comment>
<evidence type="ECO:0000256" key="4">
    <source>
        <dbReference type="ARBA" id="ARBA00022840"/>
    </source>
</evidence>
<dbReference type="EC" id="3.6.4.13" evidence="7"/>
<protein>
    <recommendedName>
        <fullName evidence="7">ATP-dependent RNA helicase</fullName>
        <ecNumber evidence="7">3.6.4.13</ecNumber>
    </recommendedName>
</protein>
<comment type="domain">
    <text evidence="7">The Q motif is unique to and characteristic of the DEAD box family of RNA helicases and controls ATP binding and hydrolysis.</text>
</comment>
<evidence type="ECO:0000256" key="6">
    <source>
        <dbReference type="RuleBase" id="RU000492"/>
    </source>
</evidence>
<dbReference type="Pfam" id="PF00270">
    <property type="entry name" value="DEAD"/>
    <property type="match status" value="1"/>
</dbReference>
<evidence type="ECO:0000256" key="3">
    <source>
        <dbReference type="ARBA" id="ARBA00022806"/>
    </source>
</evidence>
<reference evidence="10" key="1">
    <citation type="submission" date="2020-05" db="EMBL/GenBank/DDBJ databases">
        <title>Phylogenomic resolution of chytrid fungi.</title>
        <authorList>
            <person name="Stajich J.E."/>
            <person name="Amses K."/>
            <person name="Simmons R."/>
            <person name="Seto K."/>
            <person name="Myers J."/>
            <person name="Bonds A."/>
            <person name="Quandt C.A."/>
            <person name="Barry K."/>
            <person name="Liu P."/>
            <person name="Grigoriev I."/>
            <person name="Longcore J.E."/>
            <person name="James T.Y."/>
        </authorList>
    </citation>
    <scope>NUCLEOTIDE SEQUENCE</scope>
    <source>
        <strain evidence="10">PLAUS21</strain>
    </source>
</reference>
<dbReference type="GO" id="GO:0003723">
    <property type="term" value="F:RNA binding"/>
    <property type="evidence" value="ECO:0007669"/>
    <property type="project" value="UniProtKB-UniRule"/>
</dbReference>
<keyword evidence="1 6" id="KW-0547">Nucleotide-binding</keyword>
<dbReference type="PANTHER" id="PTHR24031">
    <property type="entry name" value="RNA HELICASE"/>
    <property type="match status" value="1"/>
</dbReference>
<dbReference type="GO" id="GO:0003724">
    <property type="term" value="F:RNA helicase activity"/>
    <property type="evidence" value="ECO:0007669"/>
    <property type="project" value="UniProtKB-EC"/>
</dbReference>
<dbReference type="InterPro" id="IPR000629">
    <property type="entry name" value="RNA-helicase_DEAD-box_CS"/>
</dbReference>
<gene>
    <name evidence="10" type="primary">SPB4</name>
    <name evidence="10" type="ORF">HK103_002464</name>
</gene>
<dbReference type="AlphaFoldDB" id="A0AAD5UCW2"/>
<evidence type="ECO:0000256" key="2">
    <source>
        <dbReference type="ARBA" id="ARBA00022801"/>
    </source>
</evidence>
<dbReference type="SUPFAM" id="SSF52540">
    <property type="entry name" value="P-loop containing nucleoside triphosphate hydrolases"/>
    <property type="match status" value="1"/>
</dbReference>
<dbReference type="GO" id="GO:0016787">
    <property type="term" value="F:hydrolase activity"/>
    <property type="evidence" value="ECO:0007669"/>
    <property type="project" value="UniProtKB-KW"/>
</dbReference>
<organism evidence="10 11">
    <name type="scientific">Boothiomyces macroporosus</name>
    <dbReference type="NCBI Taxonomy" id="261099"/>
    <lineage>
        <taxon>Eukaryota</taxon>
        <taxon>Fungi</taxon>
        <taxon>Fungi incertae sedis</taxon>
        <taxon>Chytridiomycota</taxon>
        <taxon>Chytridiomycota incertae sedis</taxon>
        <taxon>Chytridiomycetes</taxon>
        <taxon>Rhizophydiales</taxon>
        <taxon>Terramycetaceae</taxon>
        <taxon>Boothiomyces</taxon>
    </lineage>
</organism>
<keyword evidence="11" id="KW-1185">Reference proteome</keyword>
<dbReference type="Proteomes" id="UP001210925">
    <property type="component" value="Unassembled WGS sequence"/>
</dbReference>
<keyword evidence="2 6" id="KW-0378">Hydrolase</keyword>
<dbReference type="Gene3D" id="3.40.50.300">
    <property type="entry name" value="P-loop containing nucleotide triphosphate hydrolases"/>
    <property type="match status" value="2"/>
</dbReference>
<dbReference type="CDD" id="cd18787">
    <property type="entry name" value="SF2_C_DEAD"/>
    <property type="match status" value="1"/>
</dbReference>
<feature type="domain" description="Helicase C-terminal" evidence="9">
    <location>
        <begin position="262"/>
        <end position="424"/>
    </location>
</feature>
<dbReference type="CDD" id="cd17960">
    <property type="entry name" value="DEADc_DDX55"/>
    <property type="match status" value="1"/>
</dbReference>
<evidence type="ECO:0000256" key="7">
    <source>
        <dbReference type="RuleBase" id="RU365068"/>
    </source>
</evidence>
<accession>A0AAD5UCW2</accession>
<evidence type="ECO:0000313" key="11">
    <source>
        <dbReference type="Proteomes" id="UP001210925"/>
    </source>
</evidence>
<keyword evidence="3 6" id="KW-0347">Helicase</keyword>
<evidence type="ECO:0000259" key="8">
    <source>
        <dbReference type="PROSITE" id="PS51192"/>
    </source>
</evidence>
<evidence type="ECO:0000259" key="9">
    <source>
        <dbReference type="PROSITE" id="PS51194"/>
    </source>
</evidence>